<name>A0AAV7WI83_PLEWA</name>
<organism evidence="1 2">
    <name type="scientific">Pleurodeles waltl</name>
    <name type="common">Iberian ribbed newt</name>
    <dbReference type="NCBI Taxonomy" id="8319"/>
    <lineage>
        <taxon>Eukaryota</taxon>
        <taxon>Metazoa</taxon>
        <taxon>Chordata</taxon>
        <taxon>Craniata</taxon>
        <taxon>Vertebrata</taxon>
        <taxon>Euteleostomi</taxon>
        <taxon>Amphibia</taxon>
        <taxon>Batrachia</taxon>
        <taxon>Caudata</taxon>
        <taxon>Salamandroidea</taxon>
        <taxon>Salamandridae</taxon>
        <taxon>Pleurodelinae</taxon>
        <taxon>Pleurodeles</taxon>
    </lineage>
</organism>
<dbReference type="Proteomes" id="UP001066276">
    <property type="component" value="Chromosome 1_2"/>
</dbReference>
<keyword evidence="2" id="KW-1185">Reference proteome</keyword>
<reference evidence="1" key="1">
    <citation type="journal article" date="2022" name="bioRxiv">
        <title>Sequencing and chromosome-scale assembly of the giantPleurodeles waltlgenome.</title>
        <authorList>
            <person name="Brown T."/>
            <person name="Elewa A."/>
            <person name="Iarovenko S."/>
            <person name="Subramanian E."/>
            <person name="Araus A.J."/>
            <person name="Petzold A."/>
            <person name="Susuki M."/>
            <person name="Suzuki K.-i.T."/>
            <person name="Hayashi T."/>
            <person name="Toyoda A."/>
            <person name="Oliveira C."/>
            <person name="Osipova E."/>
            <person name="Leigh N.D."/>
            <person name="Simon A."/>
            <person name="Yun M.H."/>
        </authorList>
    </citation>
    <scope>NUCLEOTIDE SEQUENCE</scope>
    <source>
        <strain evidence="1">20211129_DDA</strain>
        <tissue evidence="1">Liver</tissue>
    </source>
</reference>
<dbReference type="AlphaFoldDB" id="A0AAV7WI83"/>
<sequence>MEGRVQSLTAWPGQVQLVLAARKVGCRARLLGLDMHSRCSRYRRSGAEPDCLAWTGAVGVGCRDGQVQSPTAWPGHAQSVFAVQKVRCRA</sequence>
<accession>A0AAV7WI83</accession>
<dbReference type="EMBL" id="JANPWB010000002">
    <property type="protein sequence ID" value="KAJ1211980.1"/>
    <property type="molecule type" value="Genomic_DNA"/>
</dbReference>
<proteinExistence type="predicted"/>
<protein>
    <submittedName>
        <fullName evidence="1">Uncharacterized protein</fullName>
    </submittedName>
</protein>
<evidence type="ECO:0000313" key="2">
    <source>
        <dbReference type="Proteomes" id="UP001066276"/>
    </source>
</evidence>
<evidence type="ECO:0000313" key="1">
    <source>
        <dbReference type="EMBL" id="KAJ1211980.1"/>
    </source>
</evidence>
<comment type="caution">
    <text evidence="1">The sequence shown here is derived from an EMBL/GenBank/DDBJ whole genome shotgun (WGS) entry which is preliminary data.</text>
</comment>
<gene>
    <name evidence="1" type="ORF">NDU88_007328</name>
</gene>